<dbReference type="EMBL" id="LIRB01000120">
    <property type="protein sequence ID" value="KWX78307.1"/>
    <property type="molecule type" value="Genomic_DNA"/>
</dbReference>
<dbReference type="SUPFAM" id="SSF55136">
    <property type="entry name" value="Probable bacterial effector-binding domain"/>
    <property type="match status" value="1"/>
</dbReference>
<accession>A0A132U425</accession>
<evidence type="ECO:0000313" key="2">
    <source>
        <dbReference type="EMBL" id="KWX78307.1"/>
    </source>
</evidence>
<dbReference type="InterPro" id="IPR011256">
    <property type="entry name" value="Reg_factor_effector_dom_sf"/>
</dbReference>
<name>A0A132U425_9BACL</name>
<feature type="domain" description="GyrI-like small molecule binding" evidence="1">
    <location>
        <begin position="16"/>
        <end position="64"/>
    </location>
</feature>
<dbReference type="Pfam" id="PF06445">
    <property type="entry name" value="GyrI-like"/>
    <property type="match status" value="1"/>
</dbReference>
<dbReference type="Proteomes" id="UP000070475">
    <property type="component" value="Unassembled WGS sequence"/>
</dbReference>
<gene>
    <name evidence="2" type="ORF">AMQ84_10240</name>
</gene>
<reference evidence="2 3" key="1">
    <citation type="submission" date="2015-08" db="EMBL/GenBank/DDBJ databases">
        <title>Genomes of Paenibacillus riograndensis.</title>
        <authorList>
            <person name="Sant'Anna F.H."/>
            <person name="Souza R."/>
            <person name="Ambrosini A."/>
            <person name="Bach E."/>
            <person name="Fernandes G."/>
            <person name="Balsanelli E."/>
            <person name="Baura V.A."/>
            <person name="Pedrosa F.O."/>
            <person name="Souza E.M."/>
            <person name="Passaglia L."/>
        </authorList>
    </citation>
    <scope>NUCLEOTIDE SEQUENCE [LARGE SCALE GENOMIC DNA]</scope>
    <source>
        <strain evidence="2 3">CAS34</strain>
    </source>
</reference>
<dbReference type="InterPro" id="IPR029442">
    <property type="entry name" value="GyrI-like"/>
</dbReference>
<comment type="caution">
    <text evidence="2">The sequence shown here is derived from an EMBL/GenBank/DDBJ whole genome shotgun (WGS) entry which is preliminary data.</text>
</comment>
<dbReference type="Gene3D" id="3.20.80.10">
    <property type="entry name" value="Regulatory factor, effector binding domain"/>
    <property type="match status" value="1"/>
</dbReference>
<protein>
    <recommendedName>
        <fullName evidence="1">GyrI-like small molecule binding domain-containing protein</fullName>
    </recommendedName>
</protein>
<keyword evidence="3" id="KW-1185">Reference proteome</keyword>
<proteinExistence type="predicted"/>
<dbReference type="AlphaFoldDB" id="A0A132U425"/>
<evidence type="ECO:0000259" key="1">
    <source>
        <dbReference type="Pfam" id="PF06445"/>
    </source>
</evidence>
<sequence length="69" mass="8317">MFRLLTAEMLFICSVIKSTWKYIFEEWFPGSGYVYDEGKVNFEFYDERCHSWVDTVMEIYVPVKERAGK</sequence>
<evidence type="ECO:0000313" key="3">
    <source>
        <dbReference type="Proteomes" id="UP000070475"/>
    </source>
</evidence>
<dbReference type="PATRIC" id="fig|483937.3.peg.3454"/>
<organism evidence="2 3">
    <name type="scientific">Paenibacillus riograndensis</name>
    <dbReference type="NCBI Taxonomy" id="483937"/>
    <lineage>
        <taxon>Bacteria</taxon>
        <taxon>Bacillati</taxon>
        <taxon>Bacillota</taxon>
        <taxon>Bacilli</taxon>
        <taxon>Bacillales</taxon>
        <taxon>Paenibacillaceae</taxon>
        <taxon>Paenibacillus</taxon>
        <taxon>Paenibacillus sonchi group</taxon>
    </lineage>
</organism>